<dbReference type="AlphaFoldDB" id="A0A9Q1B7S2"/>
<dbReference type="InterPro" id="IPR011598">
    <property type="entry name" value="bHLH_dom"/>
</dbReference>
<name>A0A9Q1B7S2_9SAUR</name>
<dbReference type="SUPFAM" id="SSF47459">
    <property type="entry name" value="HLH, helix-loop-helix DNA-binding domain"/>
    <property type="match status" value="1"/>
</dbReference>
<gene>
    <name evidence="2" type="ORF">JRQ81_000847</name>
</gene>
<evidence type="ECO:0000313" key="3">
    <source>
        <dbReference type="Proteomes" id="UP001142489"/>
    </source>
</evidence>
<dbReference type="InterPro" id="IPR036638">
    <property type="entry name" value="HLH_DNA-bd_sf"/>
</dbReference>
<feature type="non-terminal residue" evidence="2">
    <location>
        <position position="73"/>
    </location>
</feature>
<proteinExistence type="predicted"/>
<dbReference type="GO" id="GO:0000977">
    <property type="term" value="F:RNA polymerase II transcription regulatory region sequence-specific DNA binding"/>
    <property type="evidence" value="ECO:0007669"/>
    <property type="project" value="TreeGrafter"/>
</dbReference>
<reference evidence="2" key="1">
    <citation type="journal article" date="2023" name="DNA Res.">
        <title>Chromosome-level genome assembly of Phrynocephalus forsythii using third-generation DNA sequencing and Hi-C analysis.</title>
        <authorList>
            <person name="Qi Y."/>
            <person name="Zhao W."/>
            <person name="Zhao Y."/>
            <person name="Niu C."/>
            <person name="Cao S."/>
            <person name="Zhang Y."/>
        </authorList>
    </citation>
    <scope>NUCLEOTIDE SEQUENCE</scope>
    <source>
        <tissue evidence="2">Muscle</tissue>
    </source>
</reference>
<sequence length="73" mass="8278">MLSINSAFDELRGYIPTFPYEKHFSKIDTLPLAIAYTTLLTDILTSESNPKLYVQNCTKEGYKGSRMPSETQV</sequence>
<dbReference type="PROSITE" id="PS50888">
    <property type="entry name" value="BHLH"/>
    <property type="match status" value="1"/>
</dbReference>
<accession>A0A9Q1B7S2</accession>
<dbReference type="PANTHER" id="PTHR23349:SF97">
    <property type="entry name" value="BHLH DOMAIN-CONTAINING PROTEIN"/>
    <property type="match status" value="1"/>
</dbReference>
<keyword evidence="3" id="KW-1185">Reference proteome</keyword>
<dbReference type="InterPro" id="IPR050283">
    <property type="entry name" value="E-box_TF_Regulators"/>
</dbReference>
<dbReference type="Proteomes" id="UP001142489">
    <property type="component" value="Unassembled WGS sequence"/>
</dbReference>
<evidence type="ECO:0000259" key="1">
    <source>
        <dbReference type="PROSITE" id="PS50888"/>
    </source>
</evidence>
<organism evidence="2 3">
    <name type="scientific">Phrynocephalus forsythii</name>
    <dbReference type="NCBI Taxonomy" id="171643"/>
    <lineage>
        <taxon>Eukaryota</taxon>
        <taxon>Metazoa</taxon>
        <taxon>Chordata</taxon>
        <taxon>Craniata</taxon>
        <taxon>Vertebrata</taxon>
        <taxon>Euteleostomi</taxon>
        <taxon>Lepidosauria</taxon>
        <taxon>Squamata</taxon>
        <taxon>Bifurcata</taxon>
        <taxon>Unidentata</taxon>
        <taxon>Episquamata</taxon>
        <taxon>Toxicofera</taxon>
        <taxon>Iguania</taxon>
        <taxon>Acrodonta</taxon>
        <taxon>Agamidae</taxon>
        <taxon>Agaminae</taxon>
        <taxon>Phrynocephalus</taxon>
    </lineage>
</organism>
<evidence type="ECO:0000313" key="2">
    <source>
        <dbReference type="EMBL" id="KAJ7344897.1"/>
    </source>
</evidence>
<dbReference type="GO" id="GO:0032502">
    <property type="term" value="P:developmental process"/>
    <property type="evidence" value="ECO:0007669"/>
    <property type="project" value="TreeGrafter"/>
</dbReference>
<protein>
    <recommendedName>
        <fullName evidence="1">BHLH domain-containing protein</fullName>
    </recommendedName>
</protein>
<dbReference type="EMBL" id="JAPFRF010000001">
    <property type="protein sequence ID" value="KAJ7344897.1"/>
    <property type="molecule type" value="Genomic_DNA"/>
</dbReference>
<dbReference type="GO" id="GO:0046983">
    <property type="term" value="F:protein dimerization activity"/>
    <property type="evidence" value="ECO:0007669"/>
    <property type="project" value="InterPro"/>
</dbReference>
<feature type="domain" description="BHLH" evidence="1">
    <location>
        <begin position="1"/>
        <end position="40"/>
    </location>
</feature>
<dbReference type="GO" id="GO:0000981">
    <property type="term" value="F:DNA-binding transcription factor activity, RNA polymerase II-specific"/>
    <property type="evidence" value="ECO:0007669"/>
    <property type="project" value="TreeGrafter"/>
</dbReference>
<dbReference type="Pfam" id="PF00010">
    <property type="entry name" value="HLH"/>
    <property type="match status" value="1"/>
</dbReference>
<dbReference type="PANTHER" id="PTHR23349">
    <property type="entry name" value="BASIC HELIX-LOOP-HELIX TRANSCRIPTION FACTOR, TWIST"/>
    <property type="match status" value="1"/>
</dbReference>
<dbReference type="Gene3D" id="4.10.280.10">
    <property type="entry name" value="Helix-loop-helix DNA-binding domain"/>
    <property type="match status" value="1"/>
</dbReference>
<dbReference type="OrthoDB" id="6125763at2759"/>
<comment type="caution">
    <text evidence="2">The sequence shown here is derived from an EMBL/GenBank/DDBJ whole genome shotgun (WGS) entry which is preliminary data.</text>
</comment>